<dbReference type="Gene3D" id="2.60.40.150">
    <property type="entry name" value="C2 domain"/>
    <property type="match status" value="1"/>
</dbReference>
<sequence length="383" mass="42415">MGDALSSSIDAVNEMARDLAFTVHHMNGLIVLVALIAVAFATRGLWGQPCWKATLGQIACPDPRNLVLCGCFPCGWCIMNVCCPWVCPRYHPLFRLRVVIVKARHLRSAAVEAKDKGLGSQAVFAEVEAGFNPAKTTSAQTYNHLGNDTVWWNEPIDLVMYPSVTTIHIDLYRKGTPDVWLGSLDIPVDSFYEPPGTLGDCTLCGRSCAKVCNELCGTEYKWPFVRGAPTHSEWRLQSRQWIDHCAGNEEKQRWAELGEIGRTAMFSSSSAPPGQTRWSRLSEQKFQAIQQVNVDGASLRGMPDALRADKDVVMAAVKQDADALRFAAPSLQRDPAVQRAAADVPEPMILPINHDNADVGRLWVYFVMYSMDEPLPPKMLLDV</sequence>
<feature type="domain" description="DUF4116" evidence="2">
    <location>
        <begin position="294"/>
        <end position="332"/>
    </location>
</feature>
<gene>
    <name evidence="3" type="ORF">AAND1436_LOCUS12800</name>
</gene>
<evidence type="ECO:0000313" key="3">
    <source>
        <dbReference type="EMBL" id="CAD9404666.1"/>
    </source>
</evidence>
<keyword evidence="1" id="KW-0812">Transmembrane</keyword>
<dbReference type="AlphaFoldDB" id="A0A7S2BRU1"/>
<proteinExistence type="predicted"/>
<dbReference type="SUPFAM" id="SSF49562">
    <property type="entry name" value="C2 domain (Calcium/lipid-binding domain, CaLB)"/>
    <property type="match status" value="1"/>
</dbReference>
<organism evidence="3">
    <name type="scientific">Alexandrium andersonii</name>
    <dbReference type="NCBI Taxonomy" id="327968"/>
    <lineage>
        <taxon>Eukaryota</taxon>
        <taxon>Sar</taxon>
        <taxon>Alveolata</taxon>
        <taxon>Dinophyceae</taxon>
        <taxon>Gonyaulacales</taxon>
        <taxon>Pyrocystaceae</taxon>
        <taxon>Alexandrium</taxon>
    </lineage>
</organism>
<name>A0A7S2BRU1_9DINO</name>
<reference evidence="3" key="1">
    <citation type="submission" date="2021-01" db="EMBL/GenBank/DDBJ databases">
        <authorList>
            <person name="Corre E."/>
            <person name="Pelletier E."/>
            <person name="Niang G."/>
            <person name="Scheremetjew M."/>
            <person name="Finn R."/>
            <person name="Kale V."/>
            <person name="Holt S."/>
            <person name="Cochrane G."/>
            <person name="Meng A."/>
            <person name="Brown T."/>
            <person name="Cohen L."/>
        </authorList>
    </citation>
    <scope>NUCLEOTIDE SEQUENCE</scope>
    <source>
        <strain evidence="3">CCMP2222</strain>
    </source>
</reference>
<keyword evidence="1" id="KW-1133">Transmembrane helix</keyword>
<dbReference type="InterPro" id="IPR025197">
    <property type="entry name" value="DUF4116"/>
</dbReference>
<protein>
    <recommendedName>
        <fullName evidence="2">DUF4116 domain-containing protein</fullName>
    </recommendedName>
</protein>
<dbReference type="EMBL" id="HBGQ01026004">
    <property type="protein sequence ID" value="CAD9404666.1"/>
    <property type="molecule type" value="Transcribed_RNA"/>
</dbReference>
<dbReference type="InterPro" id="IPR035892">
    <property type="entry name" value="C2_domain_sf"/>
</dbReference>
<keyword evidence="1" id="KW-0472">Membrane</keyword>
<evidence type="ECO:0000256" key="1">
    <source>
        <dbReference type="SAM" id="Phobius"/>
    </source>
</evidence>
<evidence type="ECO:0000259" key="2">
    <source>
        <dbReference type="Pfam" id="PF13475"/>
    </source>
</evidence>
<accession>A0A7S2BRU1</accession>
<feature type="transmembrane region" description="Helical" evidence="1">
    <location>
        <begin position="25"/>
        <end position="46"/>
    </location>
</feature>
<dbReference type="Pfam" id="PF13475">
    <property type="entry name" value="DUF4116"/>
    <property type="match status" value="1"/>
</dbReference>